<dbReference type="InterPro" id="IPR033399">
    <property type="entry name" value="TP_0789-like"/>
</dbReference>
<evidence type="ECO:0000313" key="3">
    <source>
        <dbReference type="Proteomes" id="UP001195483"/>
    </source>
</evidence>
<name>A0AAE0T6B4_9BIVA</name>
<sequence length="369" mass="41248">MTAVMIFPAYAQQKEDNPGQITNGKRTYEIMPELTGIDAQPSVKSLNGQKNPVGNIGSLNIYKKTDVPPTDTDSISGGLTASGADSVRPNKIKPHFVVKNTQTGAYGVSYGDIQIHMHDGQSIQYVLKEYPVSLSYGFQGNTSFAGTYGSAQDEYADILARIDSYRTVDPVGTVIIGTMNSAGYPVKNLTLYIRTDGSFLKIKDARRYYYGLRSHGRGVLYISSVDQRWTNNPLPLDPADVNIGDLLIPTYSHDYNIIKIETNLDVNERIITLAPKNLDVPYGKIRLRVNGQLMPLSAELYSVSGELKYNVEYKKYRKFDGSIKLSRAEFTHSIYRNDPVTVEFNEYRKTEIKGDFFSPNNLALFNNIE</sequence>
<evidence type="ECO:0000313" key="2">
    <source>
        <dbReference type="EMBL" id="KAK3603983.1"/>
    </source>
</evidence>
<dbReference type="Pfam" id="PF17131">
    <property type="entry name" value="LolA_like"/>
    <property type="match status" value="1"/>
</dbReference>
<gene>
    <name evidence="2" type="ORF">CHS0354_026778</name>
</gene>
<accession>A0AAE0T6B4</accession>
<feature type="domain" description="Uncharacterized protein TP-0789" evidence="1">
    <location>
        <begin position="249"/>
        <end position="362"/>
    </location>
</feature>
<organism evidence="2 3">
    <name type="scientific">Potamilus streckersoni</name>
    <dbReference type="NCBI Taxonomy" id="2493646"/>
    <lineage>
        <taxon>Eukaryota</taxon>
        <taxon>Metazoa</taxon>
        <taxon>Spiralia</taxon>
        <taxon>Lophotrochozoa</taxon>
        <taxon>Mollusca</taxon>
        <taxon>Bivalvia</taxon>
        <taxon>Autobranchia</taxon>
        <taxon>Heteroconchia</taxon>
        <taxon>Palaeoheterodonta</taxon>
        <taxon>Unionida</taxon>
        <taxon>Unionoidea</taxon>
        <taxon>Unionidae</taxon>
        <taxon>Ambleminae</taxon>
        <taxon>Lampsilini</taxon>
        <taxon>Potamilus</taxon>
    </lineage>
</organism>
<proteinExistence type="predicted"/>
<dbReference type="Gene3D" id="2.50.20.10">
    <property type="entry name" value="Lipoprotein localisation LolA/LolB/LppX"/>
    <property type="match status" value="1"/>
</dbReference>
<reference evidence="2" key="2">
    <citation type="journal article" date="2021" name="Genome Biol. Evol.">
        <title>Developing a high-quality reference genome for a parasitic bivalve with doubly uniparental inheritance (Bivalvia: Unionida).</title>
        <authorList>
            <person name="Smith C.H."/>
        </authorList>
    </citation>
    <scope>NUCLEOTIDE SEQUENCE</scope>
    <source>
        <strain evidence="2">CHS0354</strain>
        <tissue evidence="2">Mantle</tissue>
    </source>
</reference>
<dbReference type="Proteomes" id="UP001195483">
    <property type="component" value="Unassembled WGS sequence"/>
</dbReference>
<protein>
    <recommendedName>
        <fullName evidence="1">Uncharacterized protein TP-0789 domain-containing protein</fullName>
    </recommendedName>
</protein>
<dbReference type="AlphaFoldDB" id="A0AAE0T6B4"/>
<reference evidence="2" key="3">
    <citation type="submission" date="2023-05" db="EMBL/GenBank/DDBJ databases">
        <authorList>
            <person name="Smith C.H."/>
        </authorList>
    </citation>
    <scope>NUCLEOTIDE SEQUENCE</scope>
    <source>
        <strain evidence="2">CHS0354</strain>
        <tissue evidence="2">Mantle</tissue>
    </source>
</reference>
<dbReference type="EMBL" id="JAEAOA010001598">
    <property type="protein sequence ID" value="KAK3603983.1"/>
    <property type="molecule type" value="Genomic_DNA"/>
</dbReference>
<evidence type="ECO:0000259" key="1">
    <source>
        <dbReference type="Pfam" id="PF17131"/>
    </source>
</evidence>
<keyword evidence="3" id="KW-1185">Reference proteome</keyword>
<reference evidence="2" key="1">
    <citation type="journal article" date="2021" name="Genome Biol. Evol.">
        <title>A High-Quality Reference Genome for a Parasitic Bivalve with Doubly Uniparental Inheritance (Bivalvia: Unionida).</title>
        <authorList>
            <person name="Smith C.H."/>
        </authorList>
    </citation>
    <scope>NUCLEOTIDE SEQUENCE</scope>
    <source>
        <strain evidence="2">CHS0354</strain>
    </source>
</reference>
<comment type="caution">
    <text evidence="2">The sequence shown here is derived from an EMBL/GenBank/DDBJ whole genome shotgun (WGS) entry which is preliminary data.</text>
</comment>